<keyword evidence="3" id="KW-1185">Reference proteome</keyword>
<feature type="region of interest" description="Disordered" evidence="1">
    <location>
        <begin position="607"/>
        <end position="664"/>
    </location>
</feature>
<feature type="region of interest" description="Disordered" evidence="1">
    <location>
        <begin position="432"/>
        <end position="458"/>
    </location>
</feature>
<gene>
    <name evidence="2" type="ORF">DSL72_001100</name>
</gene>
<feature type="region of interest" description="Disordered" evidence="1">
    <location>
        <begin position="1089"/>
        <end position="1146"/>
    </location>
</feature>
<evidence type="ECO:0000313" key="3">
    <source>
        <dbReference type="Proteomes" id="UP000672032"/>
    </source>
</evidence>
<feature type="compositionally biased region" description="Basic and acidic residues" evidence="1">
    <location>
        <begin position="326"/>
        <end position="338"/>
    </location>
</feature>
<feature type="region of interest" description="Disordered" evidence="1">
    <location>
        <begin position="325"/>
        <end position="359"/>
    </location>
</feature>
<dbReference type="OrthoDB" id="3547554at2759"/>
<sequence>MRYTSSKVYLSITQSKQNTQSKLGYSITAMCMLRITTYDECWAQYTHVLICSVESHNNNQQDSPGGCVDFLECPNLKSEHIHIKHPKCVCKTYPSEGVEPVHCTRMWGGSFVGDVNCSMLPGSAVRFEFRGREWQDCTNVQRLLKVGLRFVPDGYKPPITARVWHDSEWDGDGKLVNWRDTDWVKLSQKGLNMWQRQQQSKASRDHGTAIQDRSGLDEESQTYDNVRLAKGDISSTQNILRRSKGQLLLPVANRPVNYYADKINDLIVNCKKQRKDHSEAATYDQYMAPPSIGQPRFQREPSIITNNLLTTDQARRRSQLDLFEEANAREKSNAERKAQGNGPSPSNFAVPTLQPVPTRTKMDPFWEAARTLQERREKERIKSGVPLANGMQSLTGPMSSTVIRARDDSRILQYANQTVNAGAQVSASREVSSAPAYGSESSQNHGWRKKDEKRSNFLQNTYKQRLTFRDNILKDETKAAGQPAQADTQHSYMHSSAQRNKGTLVNGLQFPLWNGVPESVVSYAYNNTLPESDDRKFILHNYSPTKQPAEEVTMAVPHENSYSAPQAQAPSFALKYWLTAPRQTSNAVVEGHFSSSRMLNGIEIVDKGVSNPESNPVENLTQTQRKAEPRVMRMTQEVKSQSQTQPVDQKGPTQDVPQAQSQPTALLQESSYLQESPDKKAMRKLQKLEDVSMIADNKSVQEILHDQSQLDTFLQDFTPLQQDIAWETWMVEKDKVDAQYSELLNIPDAVGDRLPSGLQANSRITNHPGRYGEYEKNEFDTYTDSDGKVNTHDDELTYPSFSRVLRPRPVHPVRPVRPLSPVRTYTSKELLNFVWQKHDAKLLVNLLRDQKRLDVYLEKFPMQQKKVAQDTWSNELRIALKFLQSTLDKIGISVINEREEDKVKARANEQKHLDYIESEVNKRLQEKFLSRLRAEQDKEAEKEKAHRRRIEMQLQFINTGKFSTQIEFSDGEIVIKKKRKRGTYYASSPDMPPVPAKKINSGEEKLEVEGEALKKRMMAQPNRLVIPDSFHHSYLEIFPKEPKETTLQFRERKRAAYLRSLEIQDFEAHRQPMSSTVEHGEQQIAGEFLAKPHEVGSQFKSNAGDDGEQEMKTKEAIVNPLEFDNQMKSSAFDDEDLPDYESDMDI</sequence>
<dbReference type="EMBL" id="CP063406">
    <property type="protein sequence ID" value="QSZ31533.1"/>
    <property type="molecule type" value="Genomic_DNA"/>
</dbReference>
<feature type="compositionally biased region" description="Polar residues" evidence="1">
    <location>
        <begin position="611"/>
        <end position="624"/>
    </location>
</feature>
<dbReference type="AlphaFoldDB" id="A0A8A3P145"/>
<feature type="compositionally biased region" description="Acidic residues" evidence="1">
    <location>
        <begin position="1132"/>
        <end position="1146"/>
    </location>
</feature>
<proteinExistence type="predicted"/>
<feature type="compositionally biased region" description="Polar residues" evidence="1">
    <location>
        <begin position="637"/>
        <end position="664"/>
    </location>
</feature>
<accession>A0A8A3P145</accession>
<reference evidence="2" key="1">
    <citation type="submission" date="2020-10" db="EMBL/GenBank/DDBJ databases">
        <title>Genome Sequence of Monilinia vaccinii-corymbosi Sheds Light on Mummy Berry Disease Infection of Blueberry and Mating Type.</title>
        <authorList>
            <person name="Yow A.G."/>
            <person name="Zhang Y."/>
            <person name="Bansal K."/>
            <person name="Eacker S.M."/>
            <person name="Sullivan S."/>
            <person name="Liachko I."/>
            <person name="Cubeta M.A."/>
            <person name="Rollins J.A."/>
            <person name="Ashrafi H."/>
        </authorList>
    </citation>
    <scope>NUCLEOTIDE SEQUENCE</scope>
    <source>
        <strain evidence="2">RL-1</strain>
    </source>
</reference>
<name>A0A8A3P145_9HELO</name>
<protein>
    <submittedName>
        <fullName evidence="2">Uncharacterized protein</fullName>
    </submittedName>
</protein>
<evidence type="ECO:0000256" key="1">
    <source>
        <dbReference type="SAM" id="MobiDB-lite"/>
    </source>
</evidence>
<organism evidence="2 3">
    <name type="scientific">Monilinia vaccinii-corymbosi</name>
    <dbReference type="NCBI Taxonomy" id="61207"/>
    <lineage>
        <taxon>Eukaryota</taxon>
        <taxon>Fungi</taxon>
        <taxon>Dikarya</taxon>
        <taxon>Ascomycota</taxon>
        <taxon>Pezizomycotina</taxon>
        <taxon>Leotiomycetes</taxon>
        <taxon>Helotiales</taxon>
        <taxon>Sclerotiniaceae</taxon>
        <taxon>Monilinia</taxon>
    </lineage>
</organism>
<feature type="region of interest" description="Disordered" evidence="1">
    <location>
        <begin position="196"/>
        <end position="218"/>
    </location>
</feature>
<dbReference type="Proteomes" id="UP000672032">
    <property type="component" value="Chromosome 2"/>
</dbReference>
<evidence type="ECO:0000313" key="2">
    <source>
        <dbReference type="EMBL" id="QSZ31533.1"/>
    </source>
</evidence>